<name>A0ABX7X4W4_9GAMM</name>
<evidence type="ECO:0000256" key="8">
    <source>
        <dbReference type="ARBA" id="ARBA00022840"/>
    </source>
</evidence>
<keyword evidence="8 11" id="KW-0067">ATP-binding</keyword>
<evidence type="ECO:0000256" key="9">
    <source>
        <dbReference type="ARBA" id="ARBA00023027"/>
    </source>
</evidence>
<dbReference type="InterPro" id="IPR005248">
    <property type="entry name" value="NadD/NMNAT"/>
</dbReference>
<dbReference type="Pfam" id="PF01467">
    <property type="entry name" value="CTP_transf_like"/>
    <property type="match status" value="1"/>
</dbReference>
<organism evidence="13 14">
    <name type="scientific">Thiothrix litoralis</name>
    <dbReference type="NCBI Taxonomy" id="2891210"/>
    <lineage>
        <taxon>Bacteria</taxon>
        <taxon>Pseudomonadati</taxon>
        <taxon>Pseudomonadota</taxon>
        <taxon>Gammaproteobacteria</taxon>
        <taxon>Thiotrichales</taxon>
        <taxon>Thiotrichaceae</taxon>
        <taxon>Thiothrix</taxon>
    </lineage>
</organism>
<dbReference type="NCBIfam" id="NF000839">
    <property type="entry name" value="PRK00071.1-1"/>
    <property type="match status" value="1"/>
</dbReference>
<comment type="function">
    <text evidence="1 11">Catalyzes the reversible adenylation of nicotinate mononucleotide (NaMN) to nicotinic acid adenine dinucleotide (NaAD).</text>
</comment>
<evidence type="ECO:0000256" key="7">
    <source>
        <dbReference type="ARBA" id="ARBA00022741"/>
    </source>
</evidence>
<feature type="domain" description="Cytidyltransferase-like" evidence="12">
    <location>
        <begin position="4"/>
        <end position="179"/>
    </location>
</feature>
<evidence type="ECO:0000259" key="12">
    <source>
        <dbReference type="Pfam" id="PF01467"/>
    </source>
</evidence>
<dbReference type="EC" id="2.7.7.18" evidence="11"/>
<evidence type="ECO:0000256" key="4">
    <source>
        <dbReference type="ARBA" id="ARBA00022642"/>
    </source>
</evidence>
<evidence type="ECO:0000313" key="14">
    <source>
        <dbReference type="Proteomes" id="UP000672039"/>
    </source>
</evidence>
<evidence type="ECO:0000256" key="11">
    <source>
        <dbReference type="HAMAP-Rule" id="MF_00244"/>
    </source>
</evidence>
<keyword evidence="4 11" id="KW-0662">Pyridine nucleotide biosynthesis</keyword>
<keyword evidence="9 11" id="KW-0520">NAD</keyword>
<dbReference type="NCBIfam" id="TIGR00125">
    <property type="entry name" value="cyt_tran_rel"/>
    <property type="match status" value="1"/>
</dbReference>
<proteinExistence type="inferred from homology"/>
<dbReference type="Proteomes" id="UP000672039">
    <property type="component" value="Chromosome"/>
</dbReference>
<accession>A0ABX7X4W4</accession>
<keyword evidence="5 11" id="KW-0808">Transferase</keyword>
<dbReference type="HAMAP" id="MF_00244">
    <property type="entry name" value="NaMN_adenylyltr"/>
    <property type="match status" value="1"/>
</dbReference>
<dbReference type="NCBIfam" id="NF000840">
    <property type="entry name" value="PRK00071.1-3"/>
    <property type="match status" value="1"/>
</dbReference>
<keyword evidence="6 11" id="KW-0548">Nucleotidyltransferase</keyword>
<evidence type="ECO:0000256" key="2">
    <source>
        <dbReference type="ARBA" id="ARBA00005019"/>
    </source>
</evidence>
<comment type="pathway">
    <text evidence="2 11">Cofactor biosynthesis; NAD(+) biosynthesis; deamido-NAD(+) from nicotinate D-ribonucleotide: step 1/1.</text>
</comment>
<dbReference type="Gene3D" id="3.40.50.620">
    <property type="entry name" value="HUPs"/>
    <property type="match status" value="1"/>
</dbReference>
<comment type="catalytic activity">
    <reaction evidence="10 11">
        <text>nicotinate beta-D-ribonucleotide + ATP + H(+) = deamido-NAD(+) + diphosphate</text>
        <dbReference type="Rhea" id="RHEA:22860"/>
        <dbReference type="ChEBI" id="CHEBI:15378"/>
        <dbReference type="ChEBI" id="CHEBI:30616"/>
        <dbReference type="ChEBI" id="CHEBI:33019"/>
        <dbReference type="ChEBI" id="CHEBI:57502"/>
        <dbReference type="ChEBI" id="CHEBI:58437"/>
        <dbReference type="EC" id="2.7.7.18"/>
    </reaction>
</comment>
<dbReference type="InterPro" id="IPR014729">
    <property type="entry name" value="Rossmann-like_a/b/a_fold"/>
</dbReference>
<dbReference type="CDD" id="cd02165">
    <property type="entry name" value="NMNAT"/>
    <property type="match status" value="1"/>
</dbReference>
<dbReference type="GO" id="GO:0004515">
    <property type="term" value="F:nicotinate-nucleotide adenylyltransferase activity"/>
    <property type="evidence" value="ECO:0007669"/>
    <property type="project" value="UniProtKB-EC"/>
</dbReference>
<keyword evidence="7 11" id="KW-0547">Nucleotide-binding</keyword>
<evidence type="ECO:0000256" key="6">
    <source>
        <dbReference type="ARBA" id="ARBA00022695"/>
    </source>
</evidence>
<comment type="similarity">
    <text evidence="3 11">Belongs to the NadD family.</text>
</comment>
<dbReference type="EMBL" id="CP072801">
    <property type="protein sequence ID" value="QTR48165.1"/>
    <property type="molecule type" value="Genomic_DNA"/>
</dbReference>
<sequence>MIGILGGTFDPVHYAHLRTALEVAEHFGVADMRLIPGNVPPHRPQPVASPAQRLAMLQMALVSEPRLQADDRELRREGHSYSIDTLQSFRDEMGTERPILFALGVDAFLHFQRWHRWDEILGLAHLVVVHRPGYSLPPDDWYEPYLSANPAELCTTPAGRIYLLPVTALDISATQVRERLKQGKSPRYLLPDSVLDSIQRHQLYCEKINGT</sequence>
<dbReference type="PANTHER" id="PTHR39321">
    <property type="entry name" value="NICOTINATE-NUCLEOTIDE ADENYLYLTRANSFERASE-RELATED"/>
    <property type="match status" value="1"/>
</dbReference>
<dbReference type="RefSeq" id="WP_210224385.1">
    <property type="nucleotide sequence ID" value="NZ_CP072801.1"/>
</dbReference>
<evidence type="ECO:0000256" key="10">
    <source>
        <dbReference type="ARBA" id="ARBA00048721"/>
    </source>
</evidence>
<evidence type="ECO:0000256" key="3">
    <source>
        <dbReference type="ARBA" id="ARBA00009014"/>
    </source>
</evidence>
<dbReference type="PANTHER" id="PTHR39321:SF3">
    <property type="entry name" value="PHOSPHOPANTETHEINE ADENYLYLTRANSFERASE"/>
    <property type="match status" value="1"/>
</dbReference>
<protein>
    <recommendedName>
        <fullName evidence="11">Probable nicotinate-nucleotide adenylyltransferase</fullName>
        <ecNumber evidence="11">2.7.7.18</ecNumber>
    </recommendedName>
    <alternativeName>
        <fullName evidence="11">Deamido-NAD(+) diphosphorylase</fullName>
    </alternativeName>
    <alternativeName>
        <fullName evidence="11">Deamido-NAD(+) pyrophosphorylase</fullName>
    </alternativeName>
    <alternativeName>
        <fullName evidence="11">Nicotinate mononucleotide adenylyltransferase</fullName>
        <shortName evidence="11">NaMN adenylyltransferase</shortName>
    </alternativeName>
</protein>
<keyword evidence="14" id="KW-1185">Reference proteome</keyword>
<evidence type="ECO:0000313" key="13">
    <source>
        <dbReference type="EMBL" id="QTR48165.1"/>
    </source>
</evidence>
<gene>
    <name evidence="11 13" type="primary">nadD</name>
    <name evidence="13" type="ORF">J9253_09715</name>
</gene>
<dbReference type="NCBIfam" id="TIGR00482">
    <property type="entry name" value="nicotinate (nicotinamide) nucleotide adenylyltransferase"/>
    <property type="match status" value="1"/>
</dbReference>
<evidence type="ECO:0000256" key="5">
    <source>
        <dbReference type="ARBA" id="ARBA00022679"/>
    </source>
</evidence>
<dbReference type="SUPFAM" id="SSF52374">
    <property type="entry name" value="Nucleotidylyl transferase"/>
    <property type="match status" value="1"/>
</dbReference>
<dbReference type="InterPro" id="IPR004821">
    <property type="entry name" value="Cyt_trans-like"/>
</dbReference>
<evidence type="ECO:0000256" key="1">
    <source>
        <dbReference type="ARBA" id="ARBA00002324"/>
    </source>
</evidence>
<reference evidence="13 14" key="1">
    <citation type="submission" date="2021-04" db="EMBL/GenBank/DDBJ databases">
        <title>Genomics, taxonomy and metabolism of representatives of sulfur bacteria of the genus Thiothrix: Thiothrix fructosivorans QT, Thiothrix unzii A1T and three new species, Thiothrix subterranea sp. nov., Thiothrix litoralis sp. nov. and 'Candidatus Thiothrix anitrata' sp. nov.</title>
        <authorList>
            <person name="Ravin N.V."/>
            <person name="Smolyakov D."/>
            <person name="Rudenko T.S."/>
            <person name="Mardanov A.V."/>
            <person name="Beletsky A.V."/>
            <person name="Markov N.D."/>
            <person name="Fomenkov A.I."/>
            <person name="Roberts R.J."/>
            <person name="Karnachuk O.V."/>
            <person name="Novikov A."/>
            <person name="Grabovich M.Y."/>
        </authorList>
    </citation>
    <scope>NUCLEOTIDE SEQUENCE [LARGE SCALE GENOMIC DNA]</scope>
    <source>
        <strain evidence="13 14">AS</strain>
    </source>
</reference>